<evidence type="ECO:0000313" key="1">
    <source>
        <dbReference type="EMBL" id="MCF5655759.1"/>
    </source>
</evidence>
<name>A0AAP2WJ78_9PSED</name>
<gene>
    <name evidence="1" type="ORF">GIV46_12100</name>
</gene>
<evidence type="ECO:0000313" key="2">
    <source>
        <dbReference type="Proteomes" id="UP000814126"/>
    </source>
</evidence>
<dbReference type="AlphaFoldDB" id="A0AAP2WJ78"/>
<comment type="caution">
    <text evidence="1">The sequence shown here is derived from an EMBL/GenBank/DDBJ whole genome shotgun (WGS) entry which is preliminary data.</text>
</comment>
<accession>A0AAP2WJ78</accession>
<proteinExistence type="predicted"/>
<sequence>MSSAQREAVVHAHPRGEGFKECIICAFADGLRHRPQTAFGNVKTDVLLDQVPGFKPTNFVQVIRTSPWAA</sequence>
<dbReference type="Proteomes" id="UP000814126">
    <property type="component" value="Unassembled WGS sequence"/>
</dbReference>
<protein>
    <submittedName>
        <fullName evidence="1">Metal-dependent phosphohydrolase</fullName>
    </submittedName>
</protein>
<reference evidence="1" key="1">
    <citation type="submission" date="2019-11" db="EMBL/GenBank/DDBJ databases">
        <title>Epiphytic Pseudomonas syringae from cherry orchards.</title>
        <authorList>
            <person name="Hulin M.T."/>
        </authorList>
    </citation>
    <scope>NUCLEOTIDE SEQUENCE</scope>
    <source>
        <strain evidence="1">PA-2-1F</strain>
    </source>
</reference>
<organism evidence="1 2">
    <name type="scientific">Pseudomonas poae</name>
    <dbReference type="NCBI Taxonomy" id="200451"/>
    <lineage>
        <taxon>Bacteria</taxon>
        <taxon>Pseudomonadati</taxon>
        <taxon>Pseudomonadota</taxon>
        <taxon>Gammaproteobacteria</taxon>
        <taxon>Pseudomonadales</taxon>
        <taxon>Pseudomonadaceae</taxon>
        <taxon>Pseudomonas</taxon>
    </lineage>
</organism>
<dbReference type="EMBL" id="WJZX01000037">
    <property type="protein sequence ID" value="MCF5655759.1"/>
    <property type="molecule type" value="Genomic_DNA"/>
</dbReference>